<dbReference type="Pfam" id="PF00920">
    <property type="entry name" value="ILVD_EDD_N"/>
    <property type="match status" value="1"/>
</dbReference>
<feature type="non-terminal residue" evidence="4">
    <location>
        <position position="1"/>
    </location>
</feature>
<comment type="caution">
    <text evidence="4">The sequence shown here is derived from an EMBL/GenBank/DDBJ whole genome shotgun (WGS) entry which is preliminary data.</text>
</comment>
<feature type="domain" description="Dihydroxy-acid/6-phosphogluconate dehydratase N-terminal" evidence="3">
    <location>
        <begin position="1"/>
        <end position="30"/>
    </location>
</feature>
<name>X1B304_9ZZZZ</name>
<evidence type="ECO:0000313" key="4">
    <source>
        <dbReference type="EMBL" id="GAG90139.1"/>
    </source>
</evidence>
<comment type="similarity">
    <text evidence="1">Belongs to the IlvD/Edd family.</text>
</comment>
<dbReference type="InterPro" id="IPR000581">
    <property type="entry name" value="ILV_EDD_N"/>
</dbReference>
<protein>
    <recommendedName>
        <fullName evidence="3">Dihydroxy-acid/6-phosphogluconate dehydratase N-terminal domain-containing protein</fullName>
    </recommendedName>
</protein>
<dbReference type="GO" id="GO:0016829">
    <property type="term" value="F:lyase activity"/>
    <property type="evidence" value="ECO:0007669"/>
    <property type="project" value="UniProtKB-KW"/>
</dbReference>
<sequence length="30" mass="3200">ELIADSIESVALAHSFDGLILLTNCDKITP</sequence>
<reference evidence="4" key="1">
    <citation type="journal article" date="2014" name="Front. Microbiol.">
        <title>High frequency of phylogenetically diverse reductive dehalogenase-homologous genes in deep subseafloor sedimentary metagenomes.</title>
        <authorList>
            <person name="Kawai M."/>
            <person name="Futagami T."/>
            <person name="Toyoda A."/>
            <person name="Takaki Y."/>
            <person name="Nishi S."/>
            <person name="Hori S."/>
            <person name="Arai W."/>
            <person name="Tsubouchi T."/>
            <person name="Morono Y."/>
            <person name="Uchiyama I."/>
            <person name="Ito T."/>
            <person name="Fujiyama A."/>
            <person name="Inagaki F."/>
            <person name="Takami H."/>
        </authorList>
    </citation>
    <scope>NUCLEOTIDE SEQUENCE</scope>
    <source>
        <strain evidence="4">Expedition CK06-06</strain>
    </source>
</reference>
<evidence type="ECO:0000256" key="2">
    <source>
        <dbReference type="ARBA" id="ARBA00023239"/>
    </source>
</evidence>
<accession>X1B304</accession>
<proteinExistence type="inferred from homology"/>
<evidence type="ECO:0000259" key="3">
    <source>
        <dbReference type="Pfam" id="PF00920"/>
    </source>
</evidence>
<dbReference type="AlphaFoldDB" id="X1B304"/>
<keyword evidence="2" id="KW-0456">Lyase</keyword>
<dbReference type="InterPro" id="IPR037237">
    <property type="entry name" value="IlvD/EDD_N"/>
</dbReference>
<dbReference type="EMBL" id="BART01028322">
    <property type="protein sequence ID" value="GAG90139.1"/>
    <property type="molecule type" value="Genomic_DNA"/>
</dbReference>
<evidence type="ECO:0000256" key="1">
    <source>
        <dbReference type="ARBA" id="ARBA00006486"/>
    </source>
</evidence>
<dbReference type="SUPFAM" id="SSF143975">
    <property type="entry name" value="IlvD/EDD N-terminal domain-like"/>
    <property type="match status" value="1"/>
</dbReference>
<organism evidence="4">
    <name type="scientific">marine sediment metagenome</name>
    <dbReference type="NCBI Taxonomy" id="412755"/>
    <lineage>
        <taxon>unclassified sequences</taxon>
        <taxon>metagenomes</taxon>
        <taxon>ecological metagenomes</taxon>
    </lineage>
</organism>
<gene>
    <name evidence="4" type="ORF">S01H4_49976</name>
</gene>